<dbReference type="InterPro" id="IPR014621">
    <property type="entry name" value="UCP036778_sugar_epimerase"/>
</dbReference>
<keyword evidence="3" id="KW-1185">Reference proteome</keyword>
<organism evidence="2 3">
    <name type="scientific">Ciceribacter naphthalenivorans</name>
    <dbReference type="NCBI Taxonomy" id="1118451"/>
    <lineage>
        <taxon>Bacteria</taxon>
        <taxon>Pseudomonadati</taxon>
        <taxon>Pseudomonadota</taxon>
        <taxon>Alphaproteobacteria</taxon>
        <taxon>Hyphomicrobiales</taxon>
        <taxon>Rhizobiaceae</taxon>
        <taxon>Ciceribacter</taxon>
    </lineage>
</organism>
<dbReference type="EMBL" id="BJZP01000017">
    <property type="protein sequence ID" value="GEO86234.1"/>
    <property type="molecule type" value="Genomic_DNA"/>
</dbReference>
<dbReference type="InterPro" id="IPR050312">
    <property type="entry name" value="IolE/XylAMocC-like"/>
</dbReference>
<dbReference type="Proteomes" id="UP000321717">
    <property type="component" value="Unassembled WGS sequence"/>
</dbReference>
<dbReference type="AlphaFoldDB" id="A0A512HLA6"/>
<proteinExistence type="predicted"/>
<dbReference type="PANTHER" id="PTHR12110:SF48">
    <property type="entry name" value="BLL3656 PROTEIN"/>
    <property type="match status" value="1"/>
</dbReference>
<dbReference type="PANTHER" id="PTHR12110">
    <property type="entry name" value="HYDROXYPYRUVATE ISOMERASE"/>
    <property type="match status" value="1"/>
</dbReference>
<dbReference type="OrthoDB" id="2274384at2"/>
<name>A0A512HLA6_9HYPH</name>
<comment type="caution">
    <text evidence="2">The sequence shown here is derived from an EMBL/GenBank/DDBJ whole genome shotgun (WGS) entry which is preliminary data.</text>
</comment>
<feature type="domain" description="Xylose isomerase-like TIM barrel" evidence="1">
    <location>
        <begin position="19"/>
        <end position="264"/>
    </location>
</feature>
<dbReference type="RefSeq" id="WP_147181185.1">
    <property type="nucleotide sequence ID" value="NZ_BJZP01000017.1"/>
</dbReference>
<sequence length="266" mass="28680">MKFALNYMTAPAMPVADFLDLALSLGIKAVEIRNDLADNAILDGTPATTIRRLTEERDIEIISINALQRFNAWSEARAREARSLLAYARDCGANALVLVPTNDGSGRENGVRQESLRLALTELKPLFEDAGITGLVEPLGFEICSLRSKREAVDAIESVGGNVFKLVHDTFHHHLAGESQIFPDHTGLVHISGVTDPDVSPAAMQDSHRTLVDALDRLGTIGQIGALRAAGYAGHLSFEPFARSVHTLTDPGAALRTSIDHIRATA</sequence>
<dbReference type="Gene3D" id="3.20.20.150">
    <property type="entry name" value="Divalent-metal-dependent TIM barrel enzymes"/>
    <property type="match status" value="1"/>
</dbReference>
<reference evidence="2 3" key="1">
    <citation type="submission" date="2019-07" db="EMBL/GenBank/DDBJ databases">
        <title>Whole genome shotgun sequence of Rhizobium naphthalenivorans NBRC 107585.</title>
        <authorList>
            <person name="Hosoyama A."/>
            <person name="Uohara A."/>
            <person name="Ohji S."/>
            <person name="Ichikawa N."/>
        </authorList>
    </citation>
    <scope>NUCLEOTIDE SEQUENCE [LARGE SCALE GENOMIC DNA]</scope>
    <source>
        <strain evidence="2 3">NBRC 107585</strain>
    </source>
</reference>
<dbReference type="PIRSF" id="PIRSF036778">
    <property type="entry name" value="UCP036778"/>
    <property type="match status" value="1"/>
</dbReference>
<dbReference type="InterPro" id="IPR013022">
    <property type="entry name" value="Xyl_isomerase-like_TIM-brl"/>
</dbReference>
<dbReference type="Pfam" id="PF01261">
    <property type="entry name" value="AP_endonuc_2"/>
    <property type="match status" value="1"/>
</dbReference>
<accession>A0A512HLA6</accession>
<evidence type="ECO:0000313" key="2">
    <source>
        <dbReference type="EMBL" id="GEO86234.1"/>
    </source>
</evidence>
<evidence type="ECO:0000313" key="3">
    <source>
        <dbReference type="Proteomes" id="UP000321717"/>
    </source>
</evidence>
<dbReference type="SUPFAM" id="SSF51658">
    <property type="entry name" value="Xylose isomerase-like"/>
    <property type="match status" value="1"/>
</dbReference>
<dbReference type="InterPro" id="IPR036237">
    <property type="entry name" value="Xyl_isomerase-like_sf"/>
</dbReference>
<protein>
    <recommendedName>
        <fullName evidence="1">Xylose isomerase-like TIM barrel domain-containing protein</fullName>
    </recommendedName>
</protein>
<evidence type="ECO:0000259" key="1">
    <source>
        <dbReference type="Pfam" id="PF01261"/>
    </source>
</evidence>
<gene>
    <name evidence="2" type="ORF">RNA01_31660</name>
</gene>